<proteinExistence type="predicted"/>
<feature type="compositionally biased region" description="Low complexity" evidence="1">
    <location>
        <begin position="39"/>
        <end position="77"/>
    </location>
</feature>
<gene>
    <name evidence="3" type="ORF">VTL71DRAFT_4762</name>
</gene>
<keyword evidence="2" id="KW-0732">Signal</keyword>
<keyword evidence="4" id="KW-1185">Reference proteome</keyword>
<feature type="region of interest" description="Disordered" evidence="1">
    <location>
        <begin position="39"/>
        <end position="102"/>
    </location>
</feature>
<sequence>MRFPTVFVSSVLFLSGLVASQITITRTITVDPIEVTETAKPTTKKPPTTIKTTTKPTSTPEVTKTFYITVTTTTTARPHPPPPPPPPTTTKKPSTTAPIVTPGPDVNSSKLCPVPEYYNCYVSRSKDEWGRDACTQCAKGLTCTSWSKYYSQCLTATDGW</sequence>
<accession>A0ABR4C5A0</accession>
<name>A0ABR4C5A0_9HELO</name>
<evidence type="ECO:0000256" key="1">
    <source>
        <dbReference type="SAM" id="MobiDB-lite"/>
    </source>
</evidence>
<feature type="chain" id="PRO_5045241732" description="Carbohydrate-binding module family 1 protein" evidence="2">
    <location>
        <begin position="20"/>
        <end position="160"/>
    </location>
</feature>
<evidence type="ECO:0008006" key="5">
    <source>
        <dbReference type="Google" id="ProtNLM"/>
    </source>
</evidence>
<reference evidence="3 4" key="1">
    <citation type="journal article" date="2024" name="Commun. Biol.">
        <title>Comparative genomic analysis of thermophilic fungi reveals convergent evolutionary adaptations and gene losses.</title>
        <authorList>
            <person name="Steindorff A.S."/>
            <person name="Aguilar-Pontes M.V."/>
            <person name="Robinson A.J."/>
            <person name="Andreopoulos B."/>
            <person name="LaButti K."/>
            <person name="Kuo A."/>
            <person name="Mondo S."/>
            <person name="Riley R."/>
            <person name="Otillar R."/>
            <person name="Haridas S."/>
            <person name="Lipzen A."/>
            <person name="Grimwood J."/>
            <person name="Schmutz J."/>
            <person name="Clum A."/>
            <person name="Reid I.D."/>
            <person name="Moisan M.C."/>
            <person name="Butler G."/>
            <person name="Nguyen T.T.M."/>
            <person name="Dewar K."/>
            <person name="Conant G."/>
            <person name="Drula E."/>
            <person name="Henrissat B."/>
            <person name="Hansel C."/>
            <person name="Singer S."/>
            <person name="Hutchinson M.I."/>
            <person name="de Vries R.P."/>
            <person name="Natvig D.O."/>
            <person name="Powell A.J."/>
            <person name="Tsang A."/>
            <person name="Grigoriev I.V."/>
        </authorList>
    </citation>
    <scope>NUCLEOTIDE SEQUENCE [LARGE SCALE GENOMIC DNA]</scope>
    <source>
        <strain evidence="3 4">CBS 494.80</strain>
    </source>
</reference>
<feature type="signal peptide" evidence="2">
    <location>
        <begin position="1"/>
        <end position="19"/>
    </location>
</feature>
<protein>
    <recommendedName>
        <fullName evidence="5">Carbohydrate-binding module family 1 protein</fullName>
    </recommendedName>
</protein>
<feature type="compositionally biased region" description="Low complexity" evidence="1">
    <location>
        <begin position="89"/>
        <end position="98"/>
    </location>
</feature>
<evidence type="ECO:0000313" key="3">
    <source>
        <dbReference type="EMBL" id="KAL2064268.1"/>
    </source>
</evidence>
<feature type="compositionally biased region" description="Pro residues" evidence="1">
    <location>
        <begin position="78"/>
        <end position="88"/>
    </location>
</feature>
<organism evidence="3 4">
    <name type="scientific">Oculimacula yallundae</name>
    <dbReference type="NCBI Taxonomy" id="86028"/>
    <lineage>
        <taxon>Eukaryota</taxon>
        <taxon>Fungi</taxon>
        <taxon>Dikarya</taxon>
        <taxon>Ascomycota</taxon>
        <taxon>Pezizomycotina</taxon>
        <taxon>Leotiomycetes</taxon>
        <taxon>Helotiales</taxon>
        <taxon>Ploettnerulaceae</taxon>
        <taxon>Oculimacula</taxon>
    </lineage>
</organism>
<evidence type="ECO:0000313" key="4">
    <source>
        <dbReference type="Proteomes" id="UP001595075"/>
    </source>
</evidence>
<comment type="caution">
    <text evidence="3">The sequence shown here is derived from an EMBL/GenBank/DDBJ whole genome shotgun (WGS) entry which is preliminary data.</text>
</comment>
<dbReference type="Proteomes" id="UP001595075">
    <property type="component" value="Unassembled WGS sequence"/>
</dbReference>
<evidence type="ECO:0000256" key="2">
    <source>
        <dbReference type="SAM" id="SignalP"/>
    </source>
</evidence>
<dbReference type="EMBL" id="JAZHXI010000014">
    <property type="protein sequence ID" value="KAL2064268.1"/>
    <property type="molecule type" value="Genomic_DNA"/>
</dbReference>